<dbReference type="RefSeq" id="WP_171304083.1">
    <property type="nucleotide sequence ID" value="NZ_JABFIF010000045.1"/>
</dbReference>
<gene>
    <name evidence="1" type="ORF">HMJ28_12995</name>
</gene>
<organism evidence="1 2">
    <name type="scientific">Clostridium cochlearium</name>
    <dbReference type="NCBI Taxonomy" id="1494"/>
    <lineage>
        <taxon>Bacteria</taxon>
        <taxon>Bacillati</taxon>
        <taxon>Bacillota</taxon>
        <taxon>Clostridia</taxon>
        <taxon>Eubacteriales</taxon>
        <taxon>Clostridiaceae</taxon>
        <taxon>Clostridium</taxon>
    </lineage>
</organism>
<evidence type="ECO:0000313" key="1">
    <source>
        <dbReference type="EMBL" id="NOH17275.1"/>
    </source>
</evidence>
<comment type="caution">
    <text evidence="1">The sequence shown here is derived from an EMBL/GenBank/DDBJ whole genome shotgun (WGS) entry which is preliminary data.</text>
</comment>
<sequence>MKKRKVRHMQGVPASLEYIRPKEIKRKEDCIYYENNICKNNKIQTYLFKCVGYKICVGYIDIYPEGFKDKKEKEKIRKQRIIGKKYTLLDMYDR</sequence>
<dbReference type="EMBL" id="JABFIF010000045">
    <property type="protein sequence ID" value="NOH17275.1"/>
    <property type="molecule type" value="Genomic_DNA"/>
</dbReference>
<dbReference type="Proteomes" id="UP000528432">
    <property type="component" value="Unassembled WGS sequence"/>
</dbReference>
<accession>A0A7Y3Y0P1</accession>
<dbReference type="AlphaFoldDB" id="A0A7Y3Y0P1"/>
<proteinExistence type="predicted"/>
<protein>
    <submittedName>
        <fullName evidence="1">Uncharacterized protein</fullName>
    </submittedName>
</protein>
<evidence type="ECO:0000313" key="2">
    <source>
        <dbReference type="Proteomes" id="UP000528432"/>
    </source>
</evidence>
<reference evidence="1 2" key="1">
    <citation type="submission" date="2020-05" db="EMBL/GenBank/DDBJ databases">
        <title>Draft genome sequence of Clostridium cochlearium strain AGROS13 isolated from a sheep dairy farm in New Zealand.</title>
        <authorList>
            <person name="Gupta T.B."/>
            <person name="Jauregui R."/>
            <person name="Risson A.N."/>
            <person name="Brightwell G."/>
            <person name="Maclean P."/>
        </authorList>
    </citation>
    <scope>NUCLEOTIDE SEQUENCE [LARGE SCALE GENOMIC DNA]</scope>
    <source>
        <strain evidence="1 2">AGROS13</strain>
    </source>
</reference>
<name>A0A7Y3Y0P1_CLOCO</name>